<keyword evidence="2" id="KW-1185">Reference proteome</keyword>
<organism evidence="1 2">
    <name type="scientific">Microterricola viridarii</name>
    <dbReference type="NCBI Taxonomy" id="412690"/>
    <lineage>
        <taxon>Bacteria</taxon>
        <taxon>Bacillati</taxon>
        <taxon>Actinomycetota</taxon>
        <taxon>Actinomycetes</taxon>
        <taxon>Micrococcales</taxon>
        <taxon>Microbacteriaceae</taxon>
        <taxon>Microterricola</taxon>
    </lineage>
</organism>
<evidence type="ECO:0000313" key="2">
    <source>
        <dbReference type="Proteomes" id="UP000058305"/>
    </source>
</evidence>
<sequence length="225" mass="23719">MPGPVRRFMRAPLRAVTVGLVAVLLLGSALLQNAASAALGASVDPASRGIYDILVTADDGGEAPTLLAPNSLYAGEKLLTLDDVQAIRQLPGVDVAAPIAQIALPDRGYRQAEIRIPVMQDQPVSAPESFRATVRLIGDDGLGERLLSEMAYALTIDRANLPAVEGPATAAECGFADVMIPCALFPGNTPGWRRSRCGWRPLMAALPPTPAGVMARTSRFRWAAP</sequence>
<dbReference type="EMBL" id="CP014145">
    <property type="protein sequence ID" value="AMB58052.1"/>
    <property type="molecule type" value="Genomic_DNA"/>
</dbReference>
<accession>A0A109QWI3</accession>
<reference evidence="2" key="2">
    <citation type="submission" date="2016-01" db="EMBL/GenBank/DDBJ databases">
        <title>First complete genome sequence of a species in the genus Microterricola, an extremophilic cold active enzyme producing strain ERGS5:02 isolated from Sikkim Himalaya.</title>
        <authorList>
            <person name="Kumar R."/>
            <person name="Singh D."/>
            <person name="Swarnkar M.K."/>
        </authorList>
    </citation>
    <scope>NUCLEOTIDE SEQUENCE [LARGE SCALE GENOMIC DNA]</scope>
    <source>
        <strain evidence="2">ERGS5:02</strain>
    </source>
</reference>
<reference evidence="1 2" key="1">
    <citation type="journal article" date="2016" name="J. Biotechnol.">
        <title>First complete genome sequence of a species in the genus Microterricola, an extremophilic cold active enzyme producing bacterial strain ERGS5:02 isolated from Sikkim Himalaya.</title>
        <authorList>
            <person name="Himanshu"/>
            <person name="Swarnkar M.K."/>
            <person name="Singh D."/>
            <person name="Kumar R."/>
        </authorList>
    </citation>
    <scope>NUCLEOTIDE SEQUENCE [LARGE SCALE GENOMIC DNA]</scope>
    <source>
        <strain evidence="1 2">ERGS5:02</strain>
    </source>
</reference>
<name>A0A109QWI3_9MICO</name>
<protein>
    <submittedName>
        <fullName evidence="1">Uncharacterized protein</fullName>
    </submittedName>
</protein>
<gene>
    <name evidence="1" type="ORF">AWU67_03325</name>
</gene>
<evidence type="ECO:0000313" key="1">
    <source>
        <dbReference type="EMBL" id="AMB58052.1"/>
    </source>
</evidence>
<proteinExistence type="predicted"/>
<dbReference type="Proteomes" id="UP000058305">
    <property type="component" value="Chromosome"/>
</dbReference>
<dbReference type="AlphaFoldDB" id="A0A109QWI3"/>
<dbReference type="KEGG" id="mvd:AWU67_03325"/>